<feature type="transmembrane region" description="Helical" evidence="8">
    <location>
        <begin position="12"/>
        <end position="41"/>
    </location>
</feature>
<dbReference type="Proteomes" id="UP000682733">
    <property type="component" value="Unassembled WGS sequence"/>
</dbReference>
<gene>
    <name evidence="10" type="ORF">OVA965_LOCUS1907</name>
    <name evidence="11" type="ORF">TMI583_LOCUS1907</name>
</gene>
<sequence>MSICLIEMSINLQVYIIGSFAAIGGFLFGYDTGVISGILVMKDFLNYFGGTKAVTNGNLESSVDGAIVGVLIAGCFFGALVSGPSGDHYGRKYSIVISCIVFIIGAIIQTASVNLTMLLVSRFVSGIAVGALSMLIPVYQSEIAPKEIRGRLISLQQLAITIGIAVSFWINYEIVLSGSNNLSWRLPLALQIVPALILGIGIIFFPFSPRWLLDHNRDREAIQVLARIRTVYRDEQDPRVLQEYEEIKHEIKMEREQSVRSYIDLLRYPLRRRLLLGVFVQIFQQLTGINSVMYFAPTIFRQAGLGSTASTLLATGINGTVIILATIPAVLFIDKLGRRLTMISGACVMSLSMLIIGGVMGSYGTKLANVGVAIRGDGARYTIIIFVYVFVSGFAYSWGPCGWIYPTEIFPLQMRSKGTSLTTAANWAANCAVSFIVPLLIPTIWYGTYLIFGIFCIIMAVSVFLFYPETKNRKLEEMDDLFQGPIIVILPTKNNQLRYKF</sequence>
<evidence type="ECO:0000256" key="2">
    <source>
        <dbReference type="ARBA" id="ARBA00010992"/>
    </source>
</evidence>
<organism evidence="11 12">
    <name type="scientific">Didymodactylos carnosus</name>
    <dbReference type="NCBI Taxonomy" id="1234261"/>
    <lineage>
        <taxon>Eukaryota</taxon>
        <taxon>Metazoa</taxon>
        <taxon>Spiralia</taxon>
        <taxon>Gnathifera</taxon>
        <taxon>Rotifera</taxon>
        <taxon>Eurotatoria</taxon>
        <taxon>Bdelloidea</taxon>
        <taxon>Philodinida</taxon>
        <taxon>Philodinidae</taxon>
        <taxon>Didymodactylos</taxon>
    </lineage>
</organism>
<keyword evidence="5 8" id="KW-1133">Transmembrane helix</keyword>
<feature type="transmembrane region" description="Helical" evidence="8">
    <location>
        <begin position="274"/>
        <end position="296"/>
    </location>
</feature>
<dbReference type="PROSITE" id="PS00216">
    <property type="entry name" value="SUGAR_TRANSPORT_1"/>
    <property type="match status" value="1"/>
</dbReference>
<evidence type="ECO:0000256" key="4">
    <source>
        <dbReference type="ARBA" id="ARBA00022692"/>
    </source>
</evidence>
<feature type="transmembrane region" description="Helical" evidence="8">
    <location>
        <begin position="93"/>
        <end position="113"/>
    </location>
</feature>
<dbReference type="InterPro" id="IPR005828">
    <property type="entry name" value="MFS_sugar_transport-like"/>
</dbReference>
<feature type="transmembrane region" description="Helical" evidence="8">
    <location>
        <begin position="447"/>
        <end position="467"/>
    </location>
</feature>
<dbReference type="Proteomes" id="UP000677228">
    <property type="component" value="Unassembled WGS sequence"/>
</dbReference>
<dbReference type="SUPFAM" id="SSF103473">
    <property type="entry name" value="MFS general substrate transporter"/>
    <property type="match status" value="1"/>
</dbReference>
<reference evidence="11" key="1">
    <citation type="submission" date="2021-02" db="EMBL/GenBank/DDBJ databases">
        <authorList>
            <person name="Nowell W R."/>
        </authorList>
    </citation>
    <scope>NUCLEOTIDE SEQUENCE</scope>
</reference>
<feature type="domain" description="Major facilitator superfamily (MFS) profile" evidence="9">
    <location>
        <begin position="17"/>
        <end position="471"/>
    </location>
</feature>
<comment type="subcellular location">
    <subcellularLocation>
        <location evidence="1">Membrane</location>
        <topology evidence="1">Multi-pass membrane protein</topology>
    </subcellularLocation>
</comment>
<proteinExistence type="inferred from homology"/>
<evidence type="ECO:0000256" key="5">
    <source>
        <dbReference type="ARBA" id="ARBA00022989"/>
    </source>
</evidence>
<dbReference type="InterPro" id="IPR050360">
    <property type="entry name" value="MFS_Sugar_Transporters"/>
</dbReference>
<feature type="transmembrane region" description="Helical" evidence="8">
    <location>
        <begin position="420"/>
        <end position="441"/>
    </location>
</feature>
<feature type="transmembrane region" description="Helical" evidence="8">
    <location>
        <begin position="340"/>
        <end position="361"/>
    </location>
</feature>
<dbReference type="PANTHER" id="PTHR48022:SF2">
    <property type="entry name" value="PLASTIDIC GLUCOSE TRANSPORTER 4"/>
    <property type="match status" value="1"/>
</dbReference>
<feature type="transmembrane region" description="Helical" evidence="8">
    <location>
        <begin position="61"/>
        <end position="81"/>
    </location>
</feature>
<keyword evidence="3 7" id="KW-0813">Transport</keyword>
<name>A0A8S2GJN6_9BILA</name>
<dbReference type="EMBL" id="CAJOBA010000381">
    <property type="protein sequence ID" value="CAF3527612.1"/>
    <property type="molecule type" value="Genomic_DNA"/>
</dbReference>
<keyword evidence="6 8" id="KW-0472">Membrane</keyword>
<dbReference type="Pfam" id="PF00083">
    <property type="entry name" value="Sugar_tr"/>
    <property type="match status" value="1"/>
</dbReference>
<protein>
    <recommendedName>
        <fullName evidence="9">Major facilitator superfamily (MFS) profile domain-containing protein</fullName>
    </recommendedName>
</protein>
<dbReference type="GO" id="GO:0005351">
    <property type="term" value="F:carbohydrate:proton symporter activity"/>
    <property type="evidence" value="ECO:0007669"/>
    <property type="project" value="TreeGrafter"/>
</dbReference>
<dbReference type="InterPro" id="IPR005829">
    <property type="entry name" value="Sugar_transporter_CS"/>
</dbReference>
<dbReference type="GO" id="GO:0016020">
    <property type="term" value="C:membrane"/>
    <property type="evidence" value="ECO:0007669"/>
    <property type="project" value="UniProtKB-SubCell"/>
</dbReference>
<feature type="transmembrane region" description="Helical" evidence="8">
    <location>
        <begin position="308"/>
        <end position="333"/>
    </location>
</feature>
<feature type="transmembrane region" description="Helical" evidence="8">
    <location>
        <begin position="381"/>
        <end position="399"/>
    </location>
</feature>
<comment type="caution">
    <text evidence="11">The sequence shown here is derived from an EMBL/GenBank/DDBJ whole genome shotgun (WGS) entry which is preliminary data.</text>
</comment>
<dbReference type="InterPro" id="IPR020846">
    <property type="entry name" value="MFS_dom"/>
</dbReference>
<dbReference type="InterPro" id="IPR003663">
    <property type="entry name" value="Sugar/inositol_transpt"/>
</dbReference>
<dbReference type="PROSITE" id="PS00217">
    <property type="entry name" value="SUGAR_TRANSPORT_2"/>
    <property type="match status" value="1"/>
</dbReference>
<dbReference type="InterPro" id="IPR036259">
    <property type="entry name" value="MFS_trans_sf"/>
</dbReference>
<evidence type="ECO:0000256" key="3">
    <source>
        <dbReference type="ARBA" id="ARBA00022448"/>
    </source>
</evidence>
<dbReference type="AlphaFoldDB" id="A0A8S2GJN6"/>
<accession>A0A8S2GJN6</accession>
<dbReference type="FunFam" id="1.20.1250.20:FF:000026">
    <property type="entry name" value="MFS quinate transporter QutD"/>
    <property type="match status" value="1"/>
</dbReference>
<evidence type="ECO:0000313" key="10">
    <source>
        <dbReference type="EMBL" id="CAF0749174.1"/>
    </source>
</evidence>
<dbReference type="Gene3D" id="1.20.1250.20">
    <property type="entry name" value="MFS general substrate transporter like domains"/>
    <property type="match status" value="1"/>
</dbReference>
<evidence type="ECO:0000256" key="6">
    <source>
        <dbReference type="ARBA" id="ARBA00023136"/>
    </source>
</evidence>
<keyword evidence="4 8" id="KW-0812">Transmembrane</keyword>
<evidence type="ECO:0000259" key="9">
    <source>
        <dbReference type="PROSITE" id="PS50850"/>
    </source>
</evidence>
<feature type="transmembrane region" description="Helical" evidence="8">
    <location>
        <begin position="152"/>
        <end position="172"/>
    </location>
</feature>
<comment type="similarity">
    <text evidence="2 7">Belongs to the major facilitator superfamily. Sugar transporter (TC 2.A.1.1) family.</text>
</comment>
<dbReference type="PANTHER" id="PTHR48022">
    <property type="entry name" value="PLASTIDIC GLUCOSE TRANSPORTER 4"/>
    <property type="match status" value="1"/>
</dbReference>
<dbReference type="EMBL" id="CAJNOK010000381">
    <property type="protein sequence ID" value="CAF0749174.1"/>
    <property type="molecule type" value="Genomic_DNA"/>
</dbReference>
<dbReference type="NCBIfam" id="TIGR00879">
    <property type="entry name" value="SP"/>
    <property type="match status" value="1"/>
</dbReference>
<feature type="transmembrane region" description="Helical" evidence="8">
    <location>
        <begin position="119"/>
        <end position="140"/>
    </location>
</feature>
<evidence type="ECO:0000256" key="8">
    <source>
        <dbReference type="SAM" id="Phobius"/>
    </source>
</evidence>
<dbReference type="PRINTS" id="PR00171">
    <property type="entry name" value="SUGRTRNSPORT"/>
</dbReference>
<feature type="transmembrane region" description="Helical" evidence="8">
    <location>
        <begin position="184"/>
        <end position="207"/>
    </location>
</feature>
<dbReference type="PROSITE" id="PS50850">
    <property type="entry name" value="MFS"/>
    <property type="match status" value="1"/>
</dbReference>
<evidence type="ECO:0000256" key="7">
    <source>
        <dbReference type="RuleBase" id="RU003346"/>
    </source>
</evidence>
<evidence type="ECO:0000313" key="12">
    <source>
        <dbReference type="Proteomes" id="UP000682733"/>
    </source>
</evidence>
<evidence type="ECO:0000256" key="1">
    <source>
        <dbReference type="ARBA" id="ARBA00004141"/>
    </source>
</evidence>
<evidence type="ECO:0000313" key="11">
    <source>
        <dbReference type="EMBL" id="CAF3527612.1"/>
    </source>
</evidence>